<dbReference type="EMBL" id="AKHW03006878">
    <property type="protein sequence ID" value="KYO17673.1"/>
    <property type="molecule type" value="Genomic_DNA"/>
</dbReference>
<dbReference type="Proteomes" id="UP000050525">
    <property type="component" value="Unassembled WGS sequence"/>
</dbReference>
<accession>A0A151LZK3</accession>
<protein>
    <submittedName>
        <fullName evidence="1">Uncharacterized protein</fullName>
    </submittedName>
</protein>
<organism evidence="1 2">
    <name type="scientific">Alligator mississippiensis</name>
    <name type="common">American alligator</name>
    <dbReference type="NCBI Taxonomy" id="8496"/>
    <lineage>
        <taxon>Eukaryota</taxon>
        <taxon>Metazoa</taxon>
        <taxon>Chordata</taxon>
        <taxon>Craniata</taxon>
        <taxon>Vertebrata</taxon>
        <taxon>Euteleostomi</taxon>
        <taxon>Archelosauria</taxon>
        <taxon>Archosauria</taxon>
        <taxon>Crocodylia</taxon>
        <taxon>Alligatoridae</taxon>
        <taxon>Alligatorinae</taxon>
        <taxon>Alligator</taxon>
    </lineage>
</organism>
<gene>
    <name evidence="1" type="ORF">Y1Q_0014264</name>
</gene>
<name>A0A151LZK3_ALLMI</name>
<comment type="caution">
    <text evidence="1">The sequence shown here is derived from an EMBL/GenBank/DDBJ whole genome shotgun (WGS) entry which is preliminary data.</text>
</comment>
<evidence type="ECO:0000313" key="2">
    <source>
        <dbReference type="Proteomes" id="UP000050525"/>
    </source>
</evidence>
<reference evidence="1 2" key="1">
    <citation type="journal article" date="2012" name="Genome Biol.">
        <title>Sequencing three crocodilian genomes to illuminate the evolution of archosaurs and amniotes.</title>
        <authorList>
            <person name="St John J.A."/>
            <person name="Braun E.L."/>
            <person name="Isberg S.R."/>
            <person name="Miles L.G."/>
            <person name="Chong A.Y."/>
            <person name="Gongora J."/>
            <person name="Dalzell P."/>
            <person name="Moran C."/>
            <person name="Bed'hom B."/>
            <person name="Abzhanov A."/>
            <person name="Burgess S.C."/>
            <person name="Cooksey A.M."/>
            <person name="Castoe T.A."/>
            <person name="Crawford N.G."/>
            <person name="Densmore L.D."/>
            <person name="Drew J.C."/>
            <person name="Edwards S.V."/>
            <person name="Faircloth B.C."/>
            <person name="Fujita M.K."/>
            <person name="Greenwold M.J."/>
            <person name="Hoffmann F.G."/>
            <person name="Howard J.M."/>
            <person name="Iguchi T."/>
            <person name="Janes D.E."/>
            <person name="Khan S.Y."/>
            <person name="Kohno S."/>
            <person name="de Koning A.J."/>
            <person name="Lance S.L."/>
            <person name="McCarthy F.M."/>
            <person name="McCormack J.E."/>
            <person name="Merchant M.E."/>
            <person name="Peterson D.G."/>
            <person name="Pollock D.D."/>
            <person name="Pourmand N."/>
            <person name="Raney B.J."/>
            <person name="Roessler K.A."/>
            <person name="Sanford J.R."/>
            <person name="Sawyer R.H."/>
            <person name="Schmidt C.J."/>
            <person name="Triplett E.W."/>
            <person name="Tuberville T.D."/>
            <person name="Venegas-Anaya M."/>
            <person name="Howard J.T."/>
            <person name="Jarvis E.D."/>
            <person name="Guillette L.J.Jr."/>
            <person name="Glenn T.C."/>
            <person name="Green R.E."/>
            <person name="Ray D.A."/>
        </authorList>
    </citation>
    <scope>NUCLEOTIDE SEQUENCE [LARGE SCALE GENOMIC DNA]</scope>
    <source>
        <strain evidence="1">KSC_2009_1</strain>
    </source>
</reference>
<proteinExistence type="predicted"/>
<sequence length="130" mass="14737">MEQRDEEMGYMKEFCMIAPIRFGDSQGALPRLVSLFTHPPQPPRSALTLLSLTSLKSVVKQRRCKTMQGSGFPSFPPCGDQFPAGTRTEHERLCSTSKLWPQTPSLDALLIFCYAMAKEQQDPMLQVQWK</sequence>
<dbReference type="AlphaFoldDB" id="A0A151LZK3"/>
<evidence type="ECO:0000313" key="1">
    <source>
        <dbReference type="EMBL" id="KYO17673.1"/>
    </source>
</evidence>
<keyword evidence="2" id="KW-1185">Reference proteome</keyword>